<dbReference type="JaponicusDB" id="SJAG_06591"/>
<evidence type="ECO:0000313" key="3">
    <source>
        <dbReference type="Proteomes" id="UP000001744"/>
    </source>
</evidence>
<name>T0S180_SCHJY</name>
<dbReference type="AlphaFoldDB" id="T0S180"/>
<evidence type="ECO:0000313" key="2">
    <source>
        <dbReference type="EMBL" id="EQC53067.1"/>
    </source>
</evidence>
<evidence type="ECO:0000256" key="1">
    <source>
        <dbReference type="SAM" id="MobiDB-lite"/>
    </source>
</evidence>
<protein>
    <submittedName>
        <fullName evidence="2">Uncharacterized protein</fullName>
    </submittedName>
</protein>
<feature type="region of interest" description="Disordered" evidence="1">
    <location>
        <begin position="109"/>
        <end position="130"/>
    </location>
</feature>
<keyword evidence="3" id="KW-1185">Reference proteome</keyword>
<accession>T0S180</accession>
<proteinExistence type="predicted"/>
<dbReference type="RefSeq" id="XP_011048993.1">
    <property type="nucleotide sequence ID" value="XM_011050691.1"/>
</dbReference>
<sequence length="130" mass="14930">MKKRHSLPPWDKLPIAFSKLSTAIVYHSIKSSSPTKVLPSEGIYTLPCSFLTGSTLAKFLHRHSQDQRVTVRGCSPFRRIAGFPFLATNCFRKLINHSLLRRTKRVSEWDNPNHQDETSQQPIVSLHRHI</sequence>
<dbReference type="EMBL" id="KE651166">
    <property type="protein sequence ID" value="EQC53067.1"/>
    <property type="molecule type" value="Genomic_DNA"/>
</dbReference>
<dbReference type="GeneID" id="22831148"/>
<reference evidence="2 3" key="1">
    <citation type="journal article" date="2011" name="Science">
        <title>Comparative functional genomics of the fission yeasts.</title>
        <authorList>
            <person name="Rhind N."/>
            <person name="Chen Z."/>
            <person name="Yassour M."/>
            <person name="Thompson D.A."/>
            <person name="Haas B.J."/>
            <person name="Habib N."/>
            <person name="Wapinski I."/>
            <person name="Roy S."/>
            <person name="Lin M.F."/>
            <person name="Heiman D.I."/>
            <person name="Young S.K."/>
            <person name="Furuya K."/>
            <person name="Guo Y."/>
            <person name="Pidoux A."/>
            <person name="Chen H.M."/>
            <person name="Robbertse B."/>
            <person name="Goldberg J.M."/>
            <person name="Aoki K."/>
            <person name="Bayne E.H."/>
            <person name="Berlin A.M."/>
            <person name="Desjardins C.A."/>
            <person name="Dobbs E."/>
            <person name="Dukaj L."/>
            <person name="Fan L."/>
            <person name="FitzGerald M.G."/>
            <person name="French C."/>
            <person name="Gujja S."/>
            <person name="Hansen K."/>
            <person name="Keifenheim D."/>
            <person name="Levin J.Z."/>
            <person name="Mosher R.A."/>
            <person name="Mueller C.A."/>
            <person name="Pfiffner J."/>
            <person name="Priest M."/>
            <person name="Russ C."/>
            <person name="Smialowska A."/>
            <person name="Swoboda P."/>
            <person name="Sykes S.M."/>
            <person name="Vaughn M."/>
            <person name="Vengrova S."/>
            <person name="Yoder R."/>
            <person name="Zeng Q."/>
            <person name="Allshire R."/>
            <person name="Baulcombe D."/>
            <person name="Birren B.W."/>
            <person name="Brown W."/>
            <person name="Ekwall K."/>
            <person name="Kellis M."/>
            <person name="Leatherwood J."/>
            <person name="Levin H."/>
            <person name="Margalit H."/>
            <person name="Martienssen R."/>
            <person name="Nieduszynski C.A."/>
            <person name="Spatafora J.W."/>
            <person name="Friedman N."/>
            <person name="Dalgaard J.Z."/>
            <person name="Baumann P."/>
            <person name="Niki H."/>
            <person name="Regev A."/>
            <person name="Nusbaum C."/>
        </authorList>
    </citation>
    <scope>NUCLEOTIDE SEQUENCE [LARGE SCALE GENOMIC DNA]</scope>
    <source>
        <strain evidence="3">yFS275 / FY16936</strain>
    </source>
</reference>
<organism evidence="2 3">
    <name type="scientific">Schizosaccharomyces japonicus (strain yFS275 / FY16936)</name>
    <name type="common">Fission yeast</name>
    <dbReference type="NCBI Taxonomy" id="402676"/>
    <lineage>
        <taxon>Eukaryota</taxon>
        <taxon>Fungi</taxon>
        <taxon>Dikarya</taxon>
        <taxon>Ascomycota</taxon>
        <taxon>Taphrinomycotina</taxon>
        <taxon>Schizosaccharomycetes</taxon>
        <taxon>Schizosaccharomycetales</taxon>
        <taxon>Schizosaccharomycetaceae</taxon>
        <taxon>Schizosaccharomyces</taxon>
    </lineage>
</organism>
<dbReference type="HOGENOM" id="CLU_1939366_0_0_1"/>
<gene>
    <name evidence="2" type="ORF">SJAG_06591</name>
</gene>
<dbReference type="Proteomes" id="UP000001744">
    <property type="component" value="Unassembled WGS sequence"/>
</dbReference>
<dbReference type="VEuPathDB" id="FungiDB:SJAG_06591"/>